<dbReference type="PANTHER" id="PTHR43022:SF1">
    <property type="entry name" value="PROTEIN SMF"/>
    <property type="match status" value="1"/>
</dbReference>
<accession>A0A941ATK0</accession>
<evidence type="ECO:0000313" key="3">
    <source>
        <dbReference type="EMBL" id="MBP3952049.1"/>
    </source>
</evidence>
<name>A0A941ATK0_9BACI</name>
<evidence type="ECO:0000259" key="2">
    <source>
        <dbReference type="Pfam" id="PF02481"/>
    </source>
</evidence>
<comment type="similarity">
    <text evidence="1">Belongs to the DprA/Smf family.</text>
</comment>
<organism evidence="3 4">
    <name type="scientific">Halalkalibacter suaedae</name>
    <dbReference type="NCBI Taxonomy" id="2822140"/>
    <lineage>
        <taxon>Bacteria</taxon>
        <taxon>Bacillati</taxon>
        <taxon>Bacillota</taxon>
        <taxon>Bacilli</taxon>
        <taxon>Bacillales</taxon>
        <taxon>Bacillaceae</taxon>
        <taxon>Halalkalibacter</taxon>
    </lineage>
</organism>
<dbReference type="Gene3D" id="3.40.50.450">
    <property type="match status" value="1"/>
</dbReference>
<keyword evidence="4" id="KW-1185">Reference proteome</keyword>
<dbReference type="Pfam" id="PF02481">
    <property type="entry name" value="DNA_processg_A"/>
    <property type="match status" value="1"/>
</dbReference>
<dbReference type="InterPro" id="IPR057666">
    <property type="entry name" value="DrpA_SLOG"/>
</dbReference>
<dbReference type="PANTHER" id="PTHR43022">
    <property type="entry name" value="PROTEIN SMF"/>
    <property type="match status" value="1"/>
</dbReference>
<dbReference type="Proteomes" id="UP000678228">
    <property type="component" value="Unassembled WGS sequence"/>
</dbReference>
<protein>
    <submittedName>
        <fullName evidence="3">DNA-processing protein DprA</fullName>
    </submittedName>
</protein>
<proteinExistence type="inferred from homology"/>
<dbReference type="SUPFAM" id="SSF102405">
    <property type="entry name" value="MCP/YpsA-like"/>
    <property type="match status" value="1"/>
</dbReference>
<dbReference type="NCBIfam" id="TIGR00732">
    <property type="entry name" value="dprA"/>
    <property type="match status" value="1"/>
</dbReference>
<dbReference type="GO" id="GO:0009294">
    <property type="term" value="P:DNA-mediated transformation"/>
    <property type="evidence" value="ECO:0007669"/>
    <property type="project" value="InterPro"/>
</dbReference>
<dbReference type="InterPro" id="IPR003488">
    <property type="entry name" value="DprA"/>
</dbReference>
<feature type="domain" description="Smf/DprA SLOG" evidence="2">
    <location>
        <begin position="80"/>
        <end position="289"/>
    </location>
</feature>
<comment type="caution">
    <text evidence="3">The sequence shown here is derived from an EMBL/GenBank/DDBJ whole genome shotgun (WGS) entry which is preliminary data.</text>
</comment>
<evidence type="ECO:0000256" key="1">
    <source>
        <dbReference type="ARBA" id="ARBA00006525"/>
    </source>
</evidence>
<dbReference type="RefSeq" id="WP_210597751.1">
    <property type="nucleotide sequence ID" value="NZ_JAGKSQ010000005.1"/>
</dbReference>
<dbReference type="AlphaFoldDB" id="A0A941ATK0"/>
<reference evidence="3" key="1">
    <citation type="submission" date="2021-03" db="EMBL/GenBank/DDBJ databases">
        <title>Bacillus suaedae sp. nov., isolated from Suaeda aralocaspica.</title>
        <authorList>
            <person name="Lei R.F.R."/>
        </authorList>
    </citation>
    <scope>NUCLEOTIDE SEQUENCE</scope>
    <source>
        <strain evidence="3">YZJH907-2</strain>
    </source>
</reference>
<evidence type="ECO:0000313" key="4">
    <source>
        <dbReference type="Proteomes" id="UP000678228"/>
    </source>
</evidence>
<sequence>MDQKRDRLIHLHSSQSMTWKLLYKIMNEDPKLSRIYSYSLEQLQALYQLKSRRAQLLYTDLHNFSPTDLKRYYLNRNIQTVTLFDDDYPDLLKQIYDPPFVLYVLGKRHILSTENLMGVIGTRHPSQEGKKKVTYVVAPLIREGWGIVSGMAIGIDTIAHQQAIELNGYTIAVLGSGFNYVYPKENQQLFVEMSKHQCVVSEYPPSCPPNKWYFPARNRIISGLSKGIVVVEAREKSGSLITADQALEQGREVFSIPDSIFSQAAQGTNQLIQQGAKLILNYNDIIEEFK</sequence>
<gene>
    <name evidence="3" type="primary">dprA</name>
    <name evidence="3" type="ORF">J7W16_12990</name>
</gene>
<dbReference type="EMBL" id="JAGKSQ010000005">
    <property type="protein sequence ID" value="MBP3952049.1"/>
    <property type="molecule type" value="Genomic_DNA"/>
</dbReference>